<name>A0ABT0S104_9SPHN</name>
<organism evidence="6 7">
    <name type="scientific">Sphingomonas hankyongi</name>
    <dbReference type="NCBI Taxonomy" id="2908209"/>
    <lineage>
        <taxon>Bacteria</taxon>
        <taxon>Pseudomonadati</taxon>
        <taxon>Pseudomonadota</taxon>
        <taxon>Alphaproteobacteria</taxon>
        <taxon>Sphingomonadales</taxon>
        <taxon>Sphingomonadaceae</taxon>
        <taxon>Sphingomonas</taxon>
    </lineage>
</organism>
<evidence type="ECO:0000256" key="1">
    <source>
        <dbReference type="ARBA" id="ARBA00005495"/>
    </source>
</evidence>
<comment type="similarity">
    <text evidence="1">Belongs to the Gfa family.</text>
</comment>
<dbReference type="PANTHER" id="PTHR33337">
    <property type="entry name" value="GFA DOMAIN-CONTAINING PROTEIN"/>
    <property type="match status" value="1"/>
</dbReference>
<keyword evidence="4" id="KW-0456">Lyase</keyword>
<keyword evidence="3" id="KW-0862">Zinc</keyword>
<reference evidence="6" key="1">
    <citation type="submission" date="2022-05" db="EMBL/GenBank/DDBJ databases">
        <authorList>
            <person name="Jo J.-H."/>
            <person name="Im W.-T."/>
        </authorList>
    </citation>
    <scope>NUCLEOTIDE SEQUENCE</scope>
    <source>
        <strain evidence="6">SE220</strain>
    </source>
</reference>
<dbReference type="Gene3D" id="3.90.1590.10">
    <property type="entry name" value="glutathione-dependent formaldehyde- activating enzyme (gfa)"/>
    <property type="match status" value="1"/>
</dbReference>
<dbReference type="InterPro" id="IPR006913">
    <property type="entry name" value="CENP-V/GFA"/>
</dbReference>
<keyword evidence="7" id="KW-1185">Reference proteome</keyword>
<feature type="domain" description="CENP-V/GFA" evidence="5">
    <location>
        <begin position="3"/>
        <end position="122"/>
    </location>
</feature>
<dbReference type="Pfam" id="PF04828">
    <property type="entry name" value="GFA"/>
    <property type="match status" value="1"/>
</dbReference>
<dbReference type="InterPro" id="IPR011057">
    <property type="entry name" value="Mss4-like_sf"/>
</dbReference>
<protein>
    <submittedName>
        <fullName evidence="6">GFA family protein</fullName>
    </submittedName>
</protein>
<evidence type="ECO:0000313" key="7">
    <source>
        <dbReference type="Proteomes" id="UP001165342"/>
    </source>
</evidence>
<dbReference type="RefSeq" id="WP_249831031.1">
    <property type="nucleotide sequence ID" value="NZ_JAMGBE010000002.1"/>
</dbReference>
<dbReference type="SUPFAM" id="SSF51316">
    <property type="entry name" value="Mss4-like"/>
    <property type="match status" value="1"/>
</dbReference>
<evidence type="ECO:0000256" key="3">
    <source>
        <dbReference type="ARBA" id="ARBA00022833"/>
    </source>
</evidence>
<evidence type="ECO:0000256" key="4">
    <source>
        <dbReference type="ARBA" id="ARBA00023239"/>
    </source>
</evidence>
<keyword evidence="2" id="KW-0479">Metal-binding</keyword>
<evidence type="ECO:0000313" key="6">
    <source>
        <dbReference type="EMBL" id="MCL6729535.1"/>
    </source>
</evidence>
<sequence>MKRDGGCACGAVRYRLNRDPMFVHCCHCTSCQTETGSAFAINALIESDQVELLQGSPEPIMTPSESGRGQQVWRCPDCKVALWSNYGGANDVLRFVRVGTLDHPGEVEPDIHIYTRSKLPWVRLPEGALAVEAYYDSSQIWPPESLDRRQALFG</sequence>
<comment type="caution">
    <text evidence="6">The sequence shown here is derived from an EMBL/GenBank/DDBJ whole genome shotgun (WGS) entry which is preliminary data.</text>
</comment>
<evidence type="ECO:0000259" key="5">
    <source>
        <dbReference type="PROSITE" id="PS51891"/>
    </source>
</evidence>
<dbReference type="Proteomes" id="UP001165342">
    <property type="component" value="Unassembled WGS sequence"/>
</dbReference>
<dbReference type="PANTHER" id="PTHR33337:SF33">
    <property type="entry name" value="CENP-V_GFA DOMAIN-CONTAINING PROTEIN"/>
    <property type="match status" value="1"/>
</dbReference>
<accession>A0ABT0S104</accession>
<dbReference type="EMBL" id="JAMGBE010000002">
    <property type="protein sequence ID" value="MCL6729535.1"/>
    <property type="molecule type" value="Genomic_DNA"/>
</dbReference>
<dbReference type="PROSITE" id="PS51891">
    <property type="entry name" value="CENP_V_GFA"/>
    <property type="match status" value="1"/>
</dbReference>
<proteinExistence type="inferred from homology"/>
<evidence type="ECO:0000256" key="2">
    <source>
        <dbReference type="ARBA" id="ARBA00022723"/>
    </source>
</evidence>
<gene>
    <name evidence="6" type="ORF">LZ538_05615</name>
</gene>